<evidence type="ECO:0000313" key="2">
    <source>
        <dbReference type="Proteomes" id="UP000660675"/>
    </source>
</evidence>
<name>A0ABQ2W9I1_9ACTN</name>
<evidence type="ECO:0000313" key="1">
    <source>
        <dbReference type="EMBL" id="GGV97022.1"/>
    </source>
</evidence>
<dbReference type="EMBL" id="BMTF01000044">
    <property type="protein sequence ID" value="GGV97022.1"/>
    <property type="molecule type" value="Genomic_DNA"/>
</dbReference>
<organism evidence="1 2">
    <name type="scientific">Streptomyces gelaticus</name>
    <dbReference type="NCBI Taxonomy" id="285446"/>
    <lineage>
        <taxon>Bacteria</taxon>
        <taxon>Bacillati</taxon>
        <taxon>Actinomycetota</taxon>
        <taxon>Actinomycetes</taxon>
        <taxon>Kitasatosporales</taxon>
        <taxon>Streptomycetaceae</taxon>
        <taxon>Streptomyces</taxon>
    </lineage>
</organism>
<sequence length="91" mass="9156">MLVGEVSAFDVGFDGELGDAEAPAGAQGAPSLLDPLRVVGVEDPLQPLHLAEFTFVPDGRGQRVVHGGGEFAVASAQVPGPPTLAPAKGAR</sequence>
<protein>
    <submittedName>
        <fullName evidence="1">Uncharacterized protein</fullName>
    </submittedName>
</protein>
<keyword evidence="2" id="KW-1185">Reference proteome</keyword>
<comment type="caution">
    <text evidence="1">The sequence shown here is derived from an EMBL/GenBank/DDBJ whole genome shotgun (WGS) entry which is preliminary data.</text>
</comment>
<gene>
    <name evidence="1" type="ORF">GCM10015535_67500</name>
</gene>
<proteinExistence type="predicted"/>
<dbReference type="Proteomes" id="UP000660675">
    <property type="component" value="Unassembled WGS sequence"/>
</dbReference>
<reference evidence="2" key="1">
    <citation type="journal article" date="2019" name="Int. J. Syst. Evol. Microbiol.">
        <title>The Global Catalogue of Microorganisms (GCM) 10K type strain sequencing project: providing services to taxonomists for standard genome sequencing and annotation.</title>
        <authorList>
            <consortium name="The Broad Institute Genomics Platform"/>
            <consortium name="The Broad Institute Genome Sequencing Center for Infectious Disease"/>
            <person name="Wu L."/>
            <person name="Ma J."/>
        </authorList>
    </citation>
    <scope>NUCLEOTIDE SEQUENCE [LARGE SCALE GENOMIC DNA]</scope>
    <source>
        <strain evidence="2">JCM 4376</strain>
    </source>
</reference>
<accession>A0ABQ2W9I1</accession>